<dbReference type="InterPro" id="IPR035906">
    <property type="entry name" value="MetI-like_sf"/>
</dbReference>
<keyword evidence="2" id="KW-0813">Transport</keyword>
<dbReference type="CDD" id="cd06261">
    <property type="entry name" value="TM_PBP2"/>
    <property type="match status" value="1"/>
</dbReference>
<dbReference type="PANTHER" id="PTHR43744:SF9">
    <property type="entry name" value="POLYGALACTURONAN_RHAMNOGALACTURONAN TRANSPORT SYSTEM PERMEASE PROTEIN YTCP"/>
    <property type="match status" value="1"/>
</dbReference>
<keyword evidence="3" id="KW-1003">Cell membrane</keyword>
<keyword evidence="4 7" id="KW-0812">Transmembrane</keyword>
<evidence type="ECO:0000259" key="8">
    <source>
        <dbReference type="Pfam" id="PF00528"/>
    </source>
</evidence>
<evidence type="ECO:0000256" key="6">
    <source>
        <dbReference type="ARBA" id="ARBA00023136"/>
    </source>
</evidence>
<dbReference type="OrthoDB" id="2583987at2"/>
<dbReference type="GO" id="GO:0005886">
    <property type="term" value="C:plasma membrane"/>
    <property type="evidence" value="ECO:0007669"/>
    <property type="project" value="UniProtKB-SubCell"/>
</dbReference>
<dbReference type="EMBL" id="OFSM01000051">
    <property type="protein sequence ID" value="SOY32451.1"/>
    <property type="molecule type" value="Genomic_DNA"/>
</dbReference>
<feature type="transmembrane region" description="Helical" evidence="7">
    <location>
        <begin position="110"/>
        <end position="129"/>
    </location>
</feature>
<name>A0A2K4ZPP5_9FIRM</name>
<evidence type="ECO:0000256" key="5">
    <source>
        <dbReference type="ARBA" id="ARBA00022989"/>
    </source>
</evidence>
<evidence type="ECO:0000313" key="9">
    <source>
        <dbReference type="EMBL" id="SOY32451.1"/>
    </source>
</evidence>
<dbReference type="SUPFAM" id="SSF161098">
    <property type="entry name" value="MetI-like"/>
    <property type="match status" value="1"/>
</dbReference>
<protein>
    <submittedName>
        <fullName evidence="9">Lactose transport system permease protein LacG</fullName>
    </submittedName>
</protein>
<dbReference type="Proteomes" id="UP000236311">
    <property type="component" value="Unassembled WGS sequence"/>
</dbReference>
<dbReference type="AlphaFoldDB" id="A0A2K4ZPP5"/>
<dbReference type="Gene3D" id="1.10.3720.10">
    <property type="entry name" value="MetI-like"/>
    <property type="match status" value="1"/>
</dbReference>
<gene>
    <name evidence="9" type="primary">lacG_9</name>
    <name evidence="9" type="ORF">AMURIS_05210</name>
</gene>
<feature type="transmembrane region" description="Helical" evidence="7">
    <location>
        <begin position="256"/>
        <end position="275"/>
    </location>
</feature>
<feature type="domain" description="ABC transmembrane type-1" evidence="8">
    <location>
        <begin position="82"/>
        <end position="209"/>
    </location>
</feature>
<feature type="transmembrane region" description="Helical" evidence="7">
    <location>
        <begin position="78"/>
        <end position="98"/>
    </location>
</feature>
<dbReference type="GO" id="GO:0055085">
    <property type="term" value="P:transmembrane transport"/>
    <property type="evidence" value="ECO:0007669"/>
    <property type="project" value="InterPro"/>
</dbReference>
<evidence type="ECO:0000256" key="2">
    <source>
        <dbReference type="ARBA" id="ARBA00022448"/>
    </source>
</evidence>
<proteinExistence type="predicted"/>
<reference evidence="9 10" key="1">
    <citation type="submission" date="2018-01" db="EMBL/GenBank/DDBJ databases">
        <authorList>
            <person name="Gaut B.S."/>
            <person name="Morton B.R."/>
            <person name="Clegg M.T."/>
            <person name="Duvall M.R."/>
        </authorList>
    </citation>
    <scope>NUCLEOTIDE SEQUENCE [LARGE SCALE GENOMIC DNA]</scope>
    <source>
        <strain evidence="9">GP69</strain>
    </source>
</reference>
<accession>A0A2K4ZPP5</accession>
<feature type="transmembrane region" description="Helical" evidence="7">
    <location>
        <begin position="182"/>
        <end position="204"/>
    </location>
</feature>
<evidence type="ECO:0000256" key="7">
    <source>
        <dbReference type="SAM" id="Phobius"/>
    </source>
</evidence>
<dbReference type="PANTHER" id="PTHR43744">
    <property type="entry name" value="ABC TRANSPORTER PERMEASE PROTEIN MG189-RELATED-RELATED"/>
    <property type="match status" value="1"/>
</dbReference>
<dbReference type="RefSeq" id="WP_103242397.1">
    <property type="nucleotide sequence ID" value="NZ_JANJZD010000056.1"/>
</dbReference>
<dbReference type="Pfam" id="PF00528">
    <property type="entry name" value="BPD_transp_1"/>
    <property type="match status" value="1"/>
</dbReference>
<organism evidence="9 10">
    <name type="scientific">Acetatifactor muris</name>
    <dbReference type="NCBI Taxonomy" id="879566"/>
    <lineage>
        <taxon>Bacteria</taxon>
        <taxon>Bacillati</taxon>
        <taxon>Bacillota</taxon>
        <taxon>Clostridia</taxon>
        <taxon>Lachnospirales</taxon>
        <taxon>Lachnospiraceae</taxon>
        <taxon>Acetatifactor</taxon>
    </lineage>
</organism>
<keyword evidence="10" id="KW-1185">Reference proteome</keyword>
<comment type="subcellular location">
    <subcellularLocation>
        <location evidence="1">Cell membrane</location>
        <topology evidence="1">Multi-pass membrane protein</topology>
    </subcellularLocation>
</comment>
<keyword evidence="6 7" id="KW-0472">Membrane</keyword>
<evidence type="ECO:0000256" key="1">
    <source>
        <dbReference type="ARBA" id="ARBA00004651"/>
    </source>
</evidence>
<evidence type="ECO:0000313" key="10">
    <source>
        <dbReference type="Proteomes" id="UP000236311"/>
    </source>
</evidence>
<evidence type="ECO:0000256" key="3">
    <source>
        <dbReference type="ARBA" id="ARBA00022475"/>
    </source>
</evidence>
<sequence>MVKVRKKKKKPQIVTYIILLFLTFIFVYPFWQTVVLSFSDKVYANAPGFKFWPPEISLEAYKKVFSTNTIFIGYANTIFRTAVGTLITLLITFCAAYTMSHRELPGWSPINFIIIFTMFFGGGLIPTYLNLKSLHLLNTRWVLILPGAAGAWNFIIMRNFLSGISREMEDAAKIDGAGVIQTMTHVILPLSKSVIAVIGLWSVVSHWNAWFDSMAYANKNNLIVLQMVVRRLIDQGENLAASGDAMTMASATPTTVRAATVVIATAPILMGYPFIQKYLVKGTMVGAVKG</sequence>
<evidence type="ECO:0000256" key="4">
    <source>
        <dbReference type="ARBA" id="ARBA00022692"/>
    </source>
</evidence>
<feature type="transmembrane region" description="Helical" evidence="7">
    <location>
        <begin position="12"/>
        <end position="31"/>
    </location>
</feature>
<feature type="transmembrane region" description="Helical" evidence="7">
    <location>
        <begin position="141"/>
        <end position="161"/>
    </location>
</feature>
<keyword evidence="5 7" id="KW-1133">Transmembrane helix</keyword>
<dbReference type="InterPro" id="IPR000515">
    <property type="entry name" value="MetI-like"/>
</dbReference>